<keyword evidence="4 5" id="KW-0720">Serine protease</keyword>
<protein>
    <submittedName>
        <fullName evidence="8">S8 family serine peptidase</fullName>
    </submittedName>
</protein>
<evidence type="ECO:0000256" key="3">
    <source>
        <dbReference type="ARBA" id="ARBA00022801"/>
    </source>
</evidence>
<dbReference type="SUPFAM" id="SSF52743">
    <property type="entry name" value="Subtilisin-like"/>
    <property type="match status" value="1"/>
</dbReference>
<dbReference type="InterPro" id="IPR050131">
    <property type="entry name" value="Peptidase_S8_subtilisin-like"/>
</dbReference>
<dbReference type="InterPro" id="IPR015500">
    <property type="entry name" value="Peptidase_S8_subtilisin-rel"/>
</dbReference>
<dbReference type="PROSITE" id="PS51892">
    <property type="entry name" value="SUBTILASE"/>
    <property type="match status" value="1"/>
</dbReference>
<dbReference type="InterPro" id="IPR023828">
    <property type="entry name" value="Peptidase_S8_Ser-AS"/>
</dbReference>
<feature type="active site" description="Charge relay system" evidence="5">
    <location>
        <position position="350"/>
    </location>
</feature>
<dbReference type="InterPro" id="IPR000209">
    <property type="entry name" value="Peptidase_S8/S53_dom"/>
</dbReference>
<gene>
    <name evidence="8" type="ORF">PH603_15100</name>
</gene>
<keyword evidence="9" id="KW-1185">Reference proteome</keyword>
<dbReference type="EMBL" id="CP116805">
    <property type="protein sequence ID" value="WCL53864.1"/>
    <property type="molecule type" value="Genomic_DNA"/>
</dbReference>
<feature type="domain" description="Peptidase S8/S53" evidence="7">
    <location>
        <begin position="111"/>
        <end position="390"/>
    </location>
</feature>
<dbReference type="Pfam" id="PF00082">
    <property type="entry name" value="Peptidase_S8"/>
    <property type="match status" value="1"/>
</dbReference>
<dbReference type="KEGG" id="gso:PH603_15100"/>
<comment type="similarity">
    <text evidence="1 5 6">Belongs to the peptidase S8 family.</text>
</comment>
<evidence type="ECO:0000256" key="6">
    <source>
        <dbReference type="RuleBase" id="RU003355"/>
    </source>
</evidence>
<feature type="active site" description="Charge relay system" evidence="5">
    <location>
        <position position="153"/>
    </location>
</feature>
<evidence type="ECO:0000256" key="4">
    <source>
        <dbReference type="ARBA" id="ARBA00022825"/>
    </source>
</evidence>
<dbReference type="RefSeq" id="WP_289503526.1">
    <property type="nucleotide sequence ID" value="NZ_CP116805.1"/>
</dbReference>
<evidence type="ECO:0000313" key="8">
    <source>
        <dbReference type="EMBL" id="WCL53864.1"/>
    </source>
</evidence>
<dbReference type="PRINTS" id="PR00723">
    <property type="entry name" value="SUBTILISIN"/>
</dbReference>
<dbReference type="CDD" id="cd07480">
    <property type="entry name" value="Peptidases_S8_12"/>
    <property type="match status" value="1"/>
</dbReference>
<sequence>MSLAKYTVFRLRLPRNLPPAPRLGPAAFDATAFGPVMMTEGMDEKPELSVEPAELSDKEAAEINASNSNDSAVMSMPIKLIEAQVGGPGVAAVNTAWGVGAVGADVSTATGAGVTVAVLDTGIEASHPAFAGVNLITRDFTGTAPNAADGHGHGTHCAGTVFGRDVQNTRIGVAPGVTRAVIGKVLADNGGGSSDALFQAMQWAVVNEGAQVLSMSLGFDFPGLVAWLVQNQGLPIDLATSQGLVGYRQNLRAFDALVNYFKAMEPFNKNAVVVAAAGNESRRNQNANYVISASLPAAAEGVVSVAAYADGTPNYDIATFSNSDPAIAAPGVAISSAALGGGLATMSGTSMACPHVAGLAALWWQREAGAGRLATATRIKELVLASATLGQLKPTLTIRDYGRGRAMAP</sequence>
<dbReference type="PANTHER" id="PTHR43806:SF11">
    <property type="entry name" value="CEREVISIN-RELATED"/>
    <property type="match status" value="1"/>
</dbReference>
<organism evidence="8 9">
    <name type="scientific">Gimibacter soli</name>
    <dbReference type="NCBI Taxonomy" id="3024400"/>
    <lineage>
        <taxon>Bacteria</taxon>
        <taxon>Pseudomonadati</taxon>
        <taxon>Pseudomonadota</taxon>
        <taxon>Alphaproteobacteria</taxon>
        <taxon>Kordiimonadales</taxon>
        <taxon>Temperatibacteraceae</taxon>
        <taxon>Gimibacter</taxon>
    </lineage>
</organism>
<dbReference type="Proteomes" id="UP001217500">
    <property type="component" value="Chromosome"/>
</dbReference>
<name>A0AAF0BK44_9PROT</name>
<dbReference type="InterPro" id="IPR023827">
    <property type="entry name" value="Peptidase_S8_Asp-AS"/>
</dbReference>
<dbReference type="GO" id="GO:0006508">
    <property type="term" value="P:proteolysis"/>
    <property type="evidence" value="ECO:0007669"/>
    <property type="project" value="UniProtKB-KW"/>
</dbReference>
<dbReference type="PANTHER" id="PTHR43806">
    <property type="entry name" value="PEPTIDASE S8"/>
    <property type="match status" value="1"/>
</dbReference>
<dbReference type="PROSITE" id="PS00136">
    <property type="entry name" value="SUBTILASE_ASP"/>
    <property type="match status" value="1"/>
</dbReference>
<reference evidence="8" key="1">
    <citation type="submission" date="2023-01" db="EMBL/GenBank/DDBJ databases">
        <title>The genome sequence of Kordiimonadaceae bacterium 6D33.</title>
        <authorList>
            <person name="Liu Y."/>
        </authorList>
    </citation>
    <scope>NUCLEOTIDE SEQUENCE</scope>
    <source>
        <strain evidence="8">6D33</strain>
    </source>
</reference>
<dbReference type="PROSITE" id="PS00138">
    <property type="entry name" value="SUBTILASE_SER"/>
    <property type="match status" value="1"/>
</dbReference>
<proteinExistence type="inferred from homology"/>
<dbReference type="Gene3D" id="3.40.50.200">
    <property type="entry name" value="Peptidase S8/S53 domain"/>
    <property type="match status" value="1"/>
</dbReference>
<evidence type="ECO:0000313" key="9">
    <source>
        <dbReference type="Proteomes" id="UP001217500"/>
    </source>
</evidence>
<dbReference type="GO" id="GO:0004252">
    <property type="term" value="F:serine-type endopeptidase activity"/>
    <property type="evidence" value="ECO:0007669"/>
    <property type="project" value="UniProtKB-UniRule"/>
</dbReference>
<dbReference type="AlphaFoldDB" id="A0AAF0BK44"/>
<evidence type="ECO:0000256" key="5">
    <source>
        <dbReference type="PROSITE-ProRule" id="PRU01240"/>
    </source>
</evidence>
<feature type="active site" description="Charge relay system" evidence="5">
    <location>
        <position position="120"/>
    </location>
</feature>
<keyword evidence="2 5" id="KW-0645">Protease</keyword>
<accession>A0AAF0BK44</accession>
<evidence type="ECO:0000256" key="2">
    <source>
        <dbReference type="ARBA" id="ARBA00022670"/>
    </source>
</evidence>
<evidence type="ECO:0000259" key="7">
    <source>
        <dbReference type="Pfam" id="PF00082"/>
    </source>
</evidence>
<dbReference type="InterPro" id="IPR036852">
    <property type="entry name" value="Peptidase_S8/S53_dom_sf"/>
</dbReference>
<keyword evidence="3 5" id="KW-0378">Hydrolase</keyword>
<evidence type="ECO:0000256" key="1">
    <source>
        <dbReference type="ARBA" id="ARBA00011073"/>
    </source>
</evidence>